<dbReference type="PANTHER" id="PTHR23077:SF171">
    <property type="entry name" value="NUCLEAR VALOSIN-CONTAINING PROTEIN-LIKE"/>
    <property type="match status" value="1"/>
</dbReference>
<name>A0A7R9A2M9_9CRUS</name>
<organism evidence="6">
    <name type="scientific">Darwinula stevensoni</name>
    <dbReference type="NCBI Taxonomy" id="69355"/>
    <lineage>
        <taxon>Eukaryota</taxon>
        <taxon>Metazoa</taxon>
        <taxon>Ecdysozoa</taxon>
        <taxon>Arthropoda</taxon>
        <taxon>Crustacea</taxon>
        <taxon>Oligostraca</taxon>
        <taxon>Ostracoda</taxon>
        <taxon>Podocopa</taxon>
        <taxon>Podocopida</taxon>
        <taxon>Darwinulocopina</taxon>
        <taxon>Darwinuloidea</taxon>
        <taxon>Darwinulidae</taxon>
        <taxon>Darwinula</taxon>
    </lineage>
</organism>
<dbReference type="EMBL" id="LR900029">
    <property type="protein sequence ID" value="CAD7243853.1"/>
    <property type="molecule type" value="Genomic_DNA"/>
</dbReference>
<evidence type="ECO:0000256" key="1">
    <source>
        <dbReference type="ARBA" id="ARBA00006914"/>
    </source>
</evidence>
<dbReference type="AlphaFoldDB" id="A0A7R9A2M9"/>
<dbReference type="Gene3D" id="1.10.10.2010">
    <property type="match status" value="1"/>
</dbReference>
<gene>
    <name evidence="6" type="ORF">DSTB1V02_LOCUS3764</name>
</gene>
<dbReference type="Pfam" id="PF17862">
    <property type="entry name" value="AAA_lid_3"/>
    <property type="match status" value="2"/>
</dbReference>
<dbReference type="OrthoDB" id="27435at2759"/>
<comment type="similarity">
    <text evidence="1">Belongs to the AAA ATPase family.</text>
</comment>
<dbReference type="PANTHER" id="PTHR23077">
    <property type="entry name" value="AAA-FAMILY ATPASE"/>
    <property type="match status" value="1"/>
</dbReference>
<proteinExistence type="inferred from homology"/>
<sequence length="751" mass="82815">MGKGRDQSGKSKPYIFDPKLIPRICQYLDANSNRRYVDVDDIVKFLQGRFPEYARRKRLVLRKSVEKAYHVIQNEAGGGAASESSHTDDEDSIDEPLNEVLEELQEVNSMNNSISSLYAKGDKNSSEIPEILILDDEGSKSKQSQGSLKHKLAISSSEPSSKKRKTKNEVRPMESSVTFADLGGIDSCKEEICKLLVHLRHPEVYRHLGITPPRGFLLHGPPGCGKTLLSHAIAGELKLPLLKIAATEIICGVSGDSEEKIRDLFDQAVSCAPCILFIDEVDAVTPKRETAQREMERRIVSQLLACLDELGHRENGDQVLVIGATNRPDSLDPGLRRAGRFDREIKMGIPDDNARAEILKVMCRSLRLSQEFDFLKLARAAPGYVGADLQALTREAAMLAVNRAFTGLIQEAKSTLVKTEQKESVGQWFVDLSPLTMEQLSNLEVNVEDFLLALKLVQPSAKREGFATVPDVTWDDIGALSDIREDLKMSIMAPVRYPSQFKAMGLNRPAGILLCGPPGCGKTLLAKAIANEAGINFISVKGPELLNMYVGESERAVRLCFQRARNSTPCVIFFDELDALCPRRSDVTDGGSSSRIVNQLLTEMDGMDDRQGVYIMAATNRPDILDPAILRPGRMDKVLFVDLPSAQDRVEILKTITRNGEKPKLASDVDLSSLGSGPYCEGYSGADLSALVREASLSALKDQLSTSSPSIPVVAWCHFMDALKRIKASVSEKDRKKYHQLRLQFSTSQPS</sequence>
<dbReference type="SMART" id="SM00382">
    <property type="entry name" value="AAA"/>
    <property type="match status" value="2"/>
</dbReference>
<dbReference type="Proteomes" id="UP000677054">
    <property type="component" value="Unassembled WGS sequence"/>
</dbReference>
<dbReference type="GO" id="GO:0005634">
    <property type="term" value="C:nucleus"/>
    <property type="evidence" value="ECO:0007669"/>
    <property type="project" value="TreeGrafter"/>
</dbReference>
<dbReference type="CDD" id="cd19530">
    <property type="entry name" value="RecA-like_NVL_r2-like"/>
    <property type="match status" value="1"/>
</dbReference>
<evidence type="ECO:0000313" key="7">
    <source>
        <dbReference type="Proteomes" id="UP000677054"/>
    </source>
</evidence>
<dbReference type="InterPro" id="IPR038100">
    <property type="entry name" value="NLV2_N_sf"/>
</dbReference>
<reference evidence="6" key="1">
    <citation type="submission" date="2020-11" db="EMBL/GenBank/DDBJ databases">
        <authorList>
            <person name="Tran Van P."/>
        </authorList>
    </citation>
    <scope>NUCLEOTIDE SEQUENCE</scope>
</reference>
<dbReference type="CDD" id="cd19518">
    <property type="entry name" value="RecA-like_NVL_r1-like"/>
    <property type="match status" value="1"/>
</dbReference>
<evidence type="ECO:0000313" key="6">
    <source>
        <dbReference type="EMBL" id="CAD7243853.1"/>
    </source>
</evidence>
<feature type="domain" description="AAA+ ATPase" evidence="5">
    <location>
        <begin position="508"/>
        <end position="645"/>
    </location>
</feature>
<dbReference type="GO" id="GO:0003723">
    <property type="term" value="F:RNA binding"/>
    <property type="evidence" value="ECO:0007669"/>
    <property type="project" value="TreeGrafter"/>
</dbReference>
<dbReference type="InterPro" id="IPR031996">
    <property type="entry name" value="NVL2_nucleolin-bd"/>
</dbReference>
<feature type="domain" description="AAA+ ATPase" evidence="5">
    <location>
        <begin position="212"/>
        <end position="351"/>
    </location>
</feature>
<dbReference type="PROSITE" id="PS00674">
    <property type="entry name" value="AAA"/>
    <property type="match status" value="1"/>
</dbReference>
<dbReference type="Gene3D" id="3.40.50.300">
    <property type="entry name" value="P-loop containing nucleotide triphosphate hydrolases"/>
    <property type="match status" value="2"/>
</dbReference>
<feature type="region of interest" description="Disordered" evidence="4">
    <location>
        <begin position="74"/>
        <end position="93"/>
    </location>
</feature>
<evidence type="ECO:0000259" key="5">
    <source>
        <dbReference type="SMART" id="SM00382"/>
    </source>
</evidence>
<dbReference type="InterPro" id="IPR050168">
    <property type="entry name" value="AAA_ATPase_domain"/>
</dbReference>
<dbReference type="GO" id="GO:0016887">
    <property type="term" value="F:ATP hydrolysis activity"/>
    <property type="evidence" value="ECO:0007669"/>
    <property type="project" value="InterPro"/>
</dbReference>
<feature type="region of interest" description="Disordered" evidence="4">
    <location>
        <begin position="136"/>
        <end position="172"/>
    </location>
</feature>
<dbReference type="InterPro" id="IPR003960">
    <property type="entry name" value="ATPase_AAA_CS"/>
</dbReference>
<dbReference type="Pfam" id="PF00004">
    <property type="entry name" value="AAA"/>
    <property type="match status" value="2"/>
</dbReference>
<dbReference type="InterPro" id="IPR003593">
    <property type="entry name" value="AAA+_ATPase"/>
</dbReference>
<dbReference type="Pfam" id="PF16725">
    <property type="entry name" value="Nucleolin_bd"/>
    <property type="match status" value="1"/>
</dbReference>
<evidence type="ECO:0000256" key="2">
    <source>
        <dbReference type="ARBA" id="ARBA00022741"/>
    </source>
</evidence>
<evidence type="ECO:0000256" key="4">
    <source>
        <dbReference type="SAM" id="MobiDB-lite"/>
    </source>
</evidence>
<dbReference type="GO" id="GO:1990275">
    <property type="term" value="F:preribosome binding"/>
    <property type="evidence" value="ECO:0007669"/>
    <property type="project" value="TreeGrafter"/>
</dbReference>
<dbReference type="GO" id="GO:0005524">
    <property type="term" value="F:ATP binding"/>
    <property type="evidence" value="ECO:0007669"/>
    <property type="project" value="UniProtKB-KW"/>
</dbReference>
<dbReference type="Gene3D" id="1.10.8.60">
    <property type="match status" value="2"/>
</dbReference>
<dbReference type="FunFam" id="3.40.50.300:FF:000149">
    <property type="entry name" value="Nuclear valosin-containing protein-like"/>
    <property type="match status" value="1"/>
</dbReference>
<dbReference type="FunFam" id="3.40.50.300:FF:000600">
    <property type="entry name" value="Nuclear valosin-containing protein-like"/>
    <property type="match status" value="1"/>
</dbReference>
<keyword evidence="7" id="KW-1185">Reference proteome</keyword>
<dbReference type="GO" id="GO:0042254">
    <property type="term" value="P:ribosome biogenesis"/>
    <property type="evidence" value="ECO:0007669"/>
    <property type="project" value="TreeGrafter"/>
</dbReference>
<dbReference type="EMBL" id="CAJPEV010000512">
    <property type="protein sequence ID" value="CAG0886001.1"/>
    <property type="molecule type" value="Genomic_DNA"/>
</dbReference>
<keyword evidence="3" id="KW-0067">ATP-binding</keyword>
<accession>A0A7R9A2M9</accession>
<keyword evidence="2" id="KW-0547">Nucleotide-binding</keyword>
<evidence type="ECO:0000256" key="3">
    <source>
        <dbReference type="ARBA" id="ARBA00022840"/>
    </source>
</evidence>
<dbReference type="InterPro" id="IPR041569">
    <property type="entry name" value="AAA_lid_3"/>
</dbReference>
<dbReference type="InterPro" id="IPR027417">
    <property type="entry name" value="P-loop_NTPase"/>
</dbReference>
<dbReference type="SUPFAM" id="SSF52540">
    <property type="entry name" value="P-loop containing nucleoside triphosphate hydrolases"/>
    <property type="match status" value="2"/>
</dbReference>
<dbReference type="InterPro" id="IPR003959">
    <property type="entry name" value="ATPase_AAA_core"/>
</dbReference>
<protein>
    <recommendedName>
        <fullName evidence="5">AAA+ ATPase domain-containing protein</fullName>
    </recommendedName>
</protein>